<dbReference type="EMBL" id="AF319782">
    <property type="protein sequence ID" value="AAK38213.1"/>
    <property type="molecule type" value="Genomic_DNA"/>
</dbReference>
<feature type="transmembrane region" description="Helical" evidence="1">
    <location>
        <begin position="61"/>
        <end position="78"/>
    </location>
</feature>
<feature type="transmembrane region" description="Helical" evidence="1">
    <location>
        <begin position="218"/>
        <end position="239"/>
    </location>
</feature>
<evidence type="ECO:0000313" key="3">
    <source>
        <dbReference type="Proteomes" id="UP000202809"/>
    </source>
</evidence>
<dbReference type="Proteomes" id="UP000202809">
    <property type="component" value="Segment"/>
</dbReference>
<reference evidence="2 3" key="2">
    <citation type="journal article" date="2002" name="J. Virol.">
        <title>Complete genomic sequence of an Epstein-Barr virus-related herpesvirus naturally infecting a new world primate: a defining point in the evolution of oncogenic lymphocryptoviruses.</title>
        <authorList>
            <person name="Rivailler P."/>
            <person name="Cho Y.G."/>
            <person name="Wang F."/>
        </authorList>
    </citation>
    <scope>NUCLEOTIDE SEQUENCE [LARGE SCALE GENOMIC DNA]</scope>
    <source>
        <strain evidence="2 3">CJ0149</strain>
    </source>
</reference>
<organism evidence="2 3">
    <name type="scientific">callitrichine gammaherpesvirus 3</name>
    <name type="common">Marmoset lymphocryptovirus</name>
    <dbReference type="NCBI Taxonomy" id="106331"/>
    <lineage>
        <taxon>Viruses</taxon>
        <taxon>Duplodnaviria</taxon>
        <taxon>Heunggongvirae</taxon>
        <taxon>Peploviricota</taxon>
        <taxon>Herviviricetes</taxon>
        <taxon>Herpesvirales</taxon>
        <taxon>Orthoherpesviridae</taxon>
        <taxon>Gammaherpesvirinae</taxon>
        <taxon>Lymphocryptovirus</taxon>
        <taxon>Lymphocryptovirus callitrichinegamma3</taxon>
    </lineage>
</organism>
<accession>Q993K5</accession>
<reference evidence="2 3" key="1">
    <citation type="journal article" date="2001" name="Proc. Natl. Acad. Sci. U.S.A.">
        <title>An Epstein-Barr-related herpesvirus from marmoset lymphomas.</title>
        <authorList>
            <person name="Cho Y."/>
            <person name="Ramer J."/>
            <person name="Rivailler P."/>
            <person name="Quink C."/>
            <person name="Garber R.L."/>
            <person name="Beier D.R."/>
            <person name="Wang F."/>
        </authorList>
    </citation>
    <scope>NUCLEOTIDE SEQUENCE [LARGE SCALE GENOMIC DNA]</scope>
    <source>
        <strain evidence="2 3">CJ0149</strain>
    </source>
</reference>
<dbReference type="Gene3D" id="1.20.1070.10">
    <property type="entry name" value="Rhodopsin 7-helix transmembrane proteins"/>
    <property type="match status" value="1"/>
</dbReference>
<dbReference type="KEGG" id="vg:955907"/>
<feature type="transmembrane region" description="Helical" evidence="1">
    <location>
        <begin position="127"/>
        <end position="152"/>
    </location>
</feature>
<protein>
    <submittedName>
        <fullName evidence="2">ORF6</fullName>
    </submittedName>
</protein>
<evidence type="ECO:0000313" key="2">
    <source>
        <dbReference type="EMBL" id="AAK38213.1"/>
    </source>
</evidence>
<feature type="transmembrane region" description="Helical" evidence="1">
    <location>
        <begin position="29"/>
        <end position="54"/>
    </location>
</feature>
<dbReference type="GeneID" id="955907"/>
<proteinExistence type="predicted"/>
<dbReference type="RefSeq" id="NP_733858.1">
    <property type="nucleotide sequence ID" value="NC_004367.1"/>
</dbReference>
<dbReference type="InterPro" id="IPR058024">
    <property type="entry name" value="BILF1-like"/>
</dbReference>
<feature type="transmembrane region" description="Helical" evidence="1">
    <location>
        <begin position="259"/>
        <end position="278"/>
    </location>
</feature>
<feature type="transmembrane region" description="Helical" evidence="1">
    <location>
        <begin position="185"/>
        <end position="206"/>
    </location>
</feature>
<evidence type="ECO:0000256" key="1">
    <source>
        <dbReference type="SAM" id="Phobius"/>
    </source>
</evidence>
<keyword evidence="1" id="KW-0812">Transmembrane</keyword>
<keyword evidence="1" id="KW-0472">Membrane</keyword>
<keyword evidence="1" id="KW-1133">Transmembrane helix</keyword>
<dbReference type="Pfam" id="PF25732">
    <property type="entry name" value="BILF1"/>
    <property type="match status" value="1"/>
</dbReference>
<keyword evidence="3" id="KW-1185">Reference proteome</keyword>
<dbReference type="SUPFAM" id="SSF81321">
    <property type="entry name" value="Family A G protein-coupled receptor-like"/>
    <property type="match status" value="1"/>
</dbReference>
<dbReference type="OrthoDB" id="30503at10239"/>
<sequence>MDETTQIMGSPTVELPEGPGCNSSYNTGLSIFTGVTMVTEILILIILLLFLLLIRKLKDSIDWWLAVMFMDTLLWLLGKLIQEFSNTGLCMLTQHMMLMSLLLSGFHHSGMAAHRALMVSAKTIKPVSNRCIIMYLLLTLITVFILVLASVFEAGISSNLNRGPNLCREGATQAGHAIRQAAKGFFFLCCCVATIIATCYITYKIWHTRLSTRMRIICNVMFTGIIGATCWLLLAAPLVFRPEPGNLGFFCPSSLMTRYYHAFGSLLILLLLLLYIWAHRQFIDDLKNILESTLVSFRRASNPNS</sequence>
<name>Q993K5_9GAMA</name>